<reference evidence="1 2" key="1">
    <citation type="submission" date="2013-09" db="EMBL/GenBank/DDBJ databases">
        <title>High correlation between genotypes and phenotypes of environmental bacteria Comamonas testosteroni strains.</title>
        <authorList>
            <person name="Liu L."/>
            <person name="Zhu W."/>
            <person name="Xia X."/>
            <person name="Xu B."/>
            <person name="Luo M."/>
            <person name="Wang G."/>
        </authorList>
    </citation>
    <scope>NUCLEOTIDE SEQUENCE [LARGE SCALE GENOMIC DNA]</scope>
    <source>
        <strain evidence="1 2">JL40</strain>
    </source>
</reference>
<name>A0A096FQ06_COMTE</name>
<evidence type="ECO:0000313" key="1">
    <source>
        <dbReference type="EMBL" id="KGH32431.1"/>
    </source>
</evidence>
<evidence type="ECO:0000313" key="2">
    <source>
        <dbReference type="Proteomes" id="UP000029553"/>
    </source>
</evidence>
<sequence>MSSEAVNAMSSGQALPDGAAAIGHSDPVMEAGSVAEFISPQTLVNEIKVRARVRLSRARREGAAGSASLRDHLHQSAREVGFAGWEQARLVLGALAAPGDDMGSFWHVPRSGILLHIWFSEYAQARSVLAQQADGFLLPYRRQCFIVQAPFIEALGLNPADPAWAAIGQDLVAAYGTPAWLALAWQRLHAPAGAF</sequence>
<dbReference type="EMBL" id="AWOR01000001">
    <property type="protein sequence ID" value="KGH32431.1"/>
    <property type="molecule type" value="Genomic_DNA"/>
</dbReference>
<comment type="caution">
    <text evidence="1">The sequence shown here is derived from an EMBL/GenBank/DDBJ whole genome shotgun (WGS) entry which is preliminary data.</text>
</comment>
<protein>
    <submittedName>
        <fullName evidence="1">Uncharacterized protein</fullName>
    </submittedName>
</protein>
<dbReference type="AlphaFoldDB" id="A0A096FQ06"/>
<proteinExistence type="predicted"/>
<dbReference type="Proteomes" id="UP000029553">
    <property type="component" value="Unassembled WGS sequence"/>
</dbReference>
<organism evidence="1 2">
    <name type="scientific">Comamonas testosteroni</name>
    <name type="common">Pseudomonas testosteroni</name>
    <dbReference type="NCBI Taxonomy" id="285"/>
    <lineage>
        <taxon>Bacteria</taxon>
        <taxon>Pseudomonadati</taxon>
        <taxon>Pseudomonadota</taxon>
        <taxon>Betaproteobacteria</taxon>
        <taxon>Burkholderiales</taxon>
        <taxon>Comamonadaceae</taxon>
        <taxon>Comamonas</taxon>
    </lineage>
</organism>
<gene>
    <name evidence="1" type="ORF">P353_03010</name>
</gene>
<accession>A0A096FQ06</accession>